<evidence type="ECO:0000313" key="2">
    <source>
        <dbReference type="Proteomes" id="UP001652625"/>
    </source>
</evidence>
<dbReference type="GeneID" id="136083002"/>
<dbReference type="PANTHER" id="PTHR46880">
    <property type="entry name" value="RAS-ASSOCIATING DOMAIN-CONTAINING PROTEIN"/>
    <property type="match status" value="1"/>
</dbReference>
<sequence>MALLPTMPHKNFAVIVKSCKINGVKMIKRNKNGASGREFVKCIAMAVREKCSNILKEAQFFSILCDASQARKTKKEKELVLARIERCGSPFYMVLDLFDIDRGFFRDLQIKKVDEFYNTNFYLLRNSGKIKQEVINASAALGTTQYTLPKLTGTRFVGHHIIAFKNLLESWPAYIVAYKNYVNERKNPITTRAKGQGLLKKFKSYNFLCTVAVYHDLLELNVPASKVFEANELLPHEILAKINQTNLELELKLEEIDTDLEFLNSNGSRYMVIEGKHNLPETLSGQFSKAGDKRKHPSNRKYIIVNLDMTLVDVDQALCLVRNIKRKVIPRLINTLDSRFTSIKEESEIYHAMRVIDPQN</sequence>
<feature type="coiled-coil region" evidence="1">
    <location>
        <begin position="239"/>
        <end position="266"/>
    </location>
</feature>
<organism evidence="2 3">
    <name type="scientific">Hydra vulgaris</name>
    <name type="common">Hydra</name>
    <name type="synonym">Hydra attenuata</name>
    <dbReference type="NCBI Taxonomy" id="6087"/>
    <lineage>
        <taxon>Eukaryota</taxon>
        <taxon>Metazoa</taxon>
        <taxon>Cnidaria</taxon>
        <taxon>Hydrozoa</taxon>
        <taxon>Hydroidolina</taxon>
        <taxon>Anthoathecata</taxon>
        <taxon>Aplanulata</taxon>
        <taxon>Hydridae</taxon>
        <taxon>Hydra</taxon>
    </lineage>
</organism>
<evidence type="ECO:0000256" key="1">
    <source>
        <dbReference type="SAM" id="Coils"/>
    </source>
</evidence>
<reference evidence="3" key="1">
    <citation type="submission" date="2025-08" db="UniProtKB">
        <authorList>
            <consortium name="RefSeq"/>
        </authorList>
    </citation>
    <scope>IDENTIFICATION</scope>
</reference>
<evidence type="ECO:0000313" key="3">
    <source>
        <dbReference type="RefSeq" id="XP_065658486.1"/>
    </source>
</evidence>
<dbReference type="Proteomes" id="UP001652625">
    <property type="component" value="Chromosome 08"/>
</dbReference>
<name>A0ABM4C9Y8_HYDVU</name>
<accession>A0ABM4C9Y8</accession>
<proteinExistence type="predicted"/>
<gene>
    <name evidence="3" type="primary">LOC136083002</name>
</gene>
<dbReference type="RefSeq" id="XP_065658486.1">
    <property type="nucleotide sequence ID" value="XM_065802414.1"/>
</dbReference>
<dbReference type="PANTHER" id="PTHR46880:SF5">
    <property type="entry name" value="DUF4371 DOMAIN-CONTAINING PROTEIN"/>
    <property type="match status" value="1"/>
</dbReference>
<protein>
    <submittedName>
        <fullName evidence="3">Uncharacterized protein LOC136083002</fullName>
    </submittedName>
</protein>
<keyword evidence="1" id="KW-0175">Coiled coil</keyword>
<keyword evidence="2" id="KW-1185">Reference proteome</keyword>